<dbReference type="EMBL" id="CP078145">
    <property type="protein sequence ID" value="QXN94643.1"/>
    <property type="molecule type" value="Genomic_DNA"/>
</dbReference>
<organism evidence="2 3">
    <name type="scientific">Nocardia iowensis</name>
    <dbReference type="NCBI Taxonomy" id="204891"/>
    <lineage>
        <taxon>Bacteria</taxon>
        <taxon>Bacillati</taxon>
        <taxon>Actinomycetota</taxon>
        <taxon>Actinomycetes</taxon>
        <taxon>Mycobacteriales</taxon>
        <taxon>Nocardiaceae</taxon>
        <taxon>Nocardia</taxon>
    </lineage>
</organism>
<keyword evidence="3" id="KW-1185">Reference proteome</keyword>
<accession>A0ABX8RYB2</accession>
<dbReference type="InterPro" id="IPR047057">
    <property type="entry name" value="MerR_fam"/>
</dbReference>
<dbReference type="SMART" id="SM00422">
    <property type="entry name" value="HTH_MERR"/>
    <property type="match status" value="1"/>
</dbReference>
<dbReference type="RefSeq" id="WP_218477273.1">
    <property type="nucleotide sequence ID" value="NZ_BAABJN010000015.1"/>
</dbReference>
<gene>
    <name evidence="2" type="ORF">KV110_17265</name>
</gene>
<dbReference type="PANTHER" id="PTHR30204:SF93">
    <property type="entry name" value="HTH MERR-TYPE DOMAIN-CONTAINING PROTEIN"/>
    <property type="match status" value="1"/>
</dbReference>
<dbReference type="PROSITE" id="PS50937">
    <property type="entry name" value="HTH_MERR_2"/>
    <property type="match status" value="1"/>
</dbReference>
<evidence type="ECO:0000313" key="3">
    <source>
        <dbReference type="Proteomes" id="UP000694257"/>
    </source>
</evidence>
<dbReference type="Proteomes" id="UP000694257">
    <property type="component" value="Chromosome"/>
</dbReference>
<dbReference type="InterPro" id="IPR000551">
    <property type="entry name" value="MerR-type_HTH_dom"/>
</dbReference>
<reference evidence="2 3" key="1">
    <citation type="submission" date="2021-07" db="EMBL/GenBank/DDBJ databases">
        <title>Whole Genome Sequence of Nocardia Iowensis.</title>
        <authorList>
            <person name="Lamm A."/>
            <person name="Collins-Fairclough A.M."/>
            <person name="Bunk B."/>
            <person name="Sproer C."/>
        </authorList>
    </citation>
    <scope>NUCLEOTIDE SEQUENCE [LARGE SCALE GENOMIC DNA]</scope>
    <source>
        <strain evidence="2 3">NRRL 5646</strain>
    </source>
</reference>
<sequence length="223" mass="24452">MAGDAEYTIDELARVAETTVRSVRVYHERGLLPSPEVRGRIGYYGADHLHRLQTISRLLSRGMQLNGIRELLDAWDRGDGLATVLGVPEPEPPVPVEVANAPTPAAEPVVPAPASFPATSRPIDWSTTPRCADLAARLVDTGLAAEDARRLLERLRADCDRIADEYSSPLFWSLARQAYERSDRAPEAEARLETDLAIARLIVTRAAAELIDQAFGRYAEPTA</sequence>
<evidence type="ECO:0000313" key="2">
    <source>
        <dbReference type="EMBL" id="QXN94643.1"/>
    </source>
</evidence>
<dbReference type="Pfam" id="PF13411">
    <property type="entry name" value="MerR_1"/>
    <property type="match status" value="1"/>
</dbReference>
<proteinExistence type="predicted"/>
<name>A0ABX8RYB2_NOCIO</name>
<dbReference type="PANTHER" id="PTHR30204">
    <property type="entry name" value="REDOX-CYCLING DRUG-SENSING TRANSCRIPTIONAL ACTIVATOR SOXR"/>
    <property type="match status" value="1"/>
</dbReference>
<protein>
    <submittedName>
        <fullName evidence="2">MerR family transcriptional regulator</fullName>
    </submittedName>
</protein>
<evidence type="ECO:0000259" key="1">
    <source>
        <dbReference type="PROSITE" id="PS50937"/>
    </source>
</evidence>
<feature type="domain" description="HTH merR-type" evidence="1">
    <location>
        <begin position="6"/>
        <end position="74"/>
    </location>
</feature>